<gene>
    <name evidence="1" type="ORF">BOX15_Mlig024365g2</name>
</gene>
<evidence type="ECO:0000313" key="1">
    <source>
        <dbReference type="EMBL" id="PAA60611.1"/>
    </source>
</evidence>
<sequence>MTDSQSEARTIVVRIEFGSACCNHGVPEFGKLARMLLSLFPAGRISIAACQLVDYFNHFRVYVGPHLVFDSYTRYPPVVEVAKCIESAEQDAVPAEIPHSRGIPFCYWRCPEHEGKLVPQQEGGCAFRRRSTQRMSVASSSRNSQVNSETSFKLSMEQQQAQQFVTKKAFRRMAKQ</sequence>
<accession>A0A267EGF9</accession>
<dbReference type="EMBL" id="NIVC01002133">
    <property type="protein sequence ID" value="PAA60611.1"/>
    <property type="molecule type" value="Genomic_DNA"/>
</dbReference>
<dbReference type="AlphaFoldDB" id="A0A267EGF9"/>
<proteinExistence type="predicted"/>
<dbReference type="Proteomes" id="UP000215902">
    <property type="component" value="Unassembled WGS sequence"/>
</dbReference>
<comment type="caution">
    <text evidence="1">The sequence shown here is derived from an EMBL/GenBank/DDBJ whole genome shotgun (WGS) entry which is preliminary data.</text>
</comment>
<evidence type="ECO:0000313" key="2">
    <source>
        <dbReference type="Proteomes" id="UP000215902"/>
    </source>
</evidence>
<protein>
    <submittedName>
        <fullName evidence="1">Uncharacterized protein</fullName>
    </submittedName>
</protein>
<keyword evidence="2" id="KW-1185">Reference proteome</keyword>
<name>A0A267EGF9_9PLAT</name>
<organism evidence="1 2">
    <name type="scientific">Macrostomum lignano</name>
    <dbReference type="NCBI Taxonomy" id="282301"/>
    <lineage>
        <taxon>Eukaryota</taxon>
        <taxon>Metazoa</taxon>
        <taxon>Spiralia</taxon>
        <taxon>Lophotrochozoa</taxon>
        <taxon>Platyhelminthes</taxon>
        <taxon>Rhabditophora</taxon>
        <taxon>Macrostomorpha</taxon>
        <taxon>Macrostomida</taxon>
        <taxon>Macrostomidae</taxon>
        <taxon>Macrostomum</taxon>
    </lineage>
</organism>
<reference evidence="1 2" key="1">
    <citation type="submission" date="2017-06" db="EMBL/GenBank/DDBJ databases">
        <title>A platform for efficient transgenesis in Macrostomum lignano, a flatworm model organism for stem cell research.</title>
        <authorList>
            <person name="Berezikov E."/>
        </authorList>
    </citation>
    <scope>NUCLEOTIDE SEQUENCE [LARGE SCALE GENOMIC DNA]</scope>
    <source>
        <strain evidence="1">DV1</strain>
        <tissue evidence="1">Whole organism</tissue>
    </source>
</reference>